<gene>
    <name evidence="2" type="ORF">QE367_001124</name>
</gene>
<evidence type="ECO:0000313" key="2">
    <source>
        <dbReference type="EMBL" id="MDR6166920.1"/>
    </source>
</evidence>
<proteinExistence type="predicted"/>
<feature type="transmembrane region" description="Helical" evidence="1">
    <location>
        <begin position="118"/>
        <end position="143"/>
    </location>
</feature>
<keyword evidence="1" id="KW-0472">Membrane</keyword>
<evidence type="ECO:0000313" key="3">
    <source>
        <dbReference type="Proteomes" id="UP001260188"/>
    </source>
</evidence>
<protein>
    <recommendedName>
        <fullName evidence="4">Leucyl-tRNA synthetase</fullName>
    </recommendedName>
</protein>
<keyword evidence="3" id="KW-1185">Reference proteome</keyword>
<dbReference type="Proteomes" id="UP001260188">
    <property type="component" value="Unassembled WGS sequence"/>
</dbReference>
<feature type="transmembrane region" description="Helical" evidence="1">
    <location>
        <begin position="25"/>
        <end position="47"/>
    </location>
</feature>
<name>A0ABU1HZS8_9MICO</name>
<dbReference type="EMBL" id="JAVIZA010000001">
    <property type="protein sequence ID" value="MDR6166920.1"/>
    <property type="molecule type" value="Genomic_DNA"/>
</dbReference>
<keyword evidence="1" id="KW-1133">Transmembrane helix</keyword>
<evidence type="ECO:0000256" key="1">
    <source>
        <dbReference type="SAM" id="Phobius"/>
    </source>
</evidence>
<evidence type="ECO:0008006" key="4">
    <source>
        <dbReference type="Google" id="ProtNLM"/>
    </source>
</evidence>
<keyword evidence="1" id="KW-0812">Transmembrane</keyword>
<reference evidence="2 3" key="1">
    <citation type="submission" date="2023-08" db="EMBL/GenBank/DDBJ databases">
        <title>Functional and genomic diversity of the sorghum phyllosphere microbiome.</title>
        <authorList>
            <person name="Shade A."/>
        </authorList>
    </citation>
    <scope>NUCLEOTIDE SEQUENCE [LARGE SCALE GENOMIC DNA]</scope>
    <source>
        <strain evidence="2 3">SORGH_AS_0919</strain>
    </source>
</reference>
<sequence>MHDPSDPRPESAARVNAILDAVLEILSWAGFGGAALFAVALLVLWAADGTWLPADALVDHEPDGTWVRWYDDEGEANSARVDDHTATLLAGRDRADIWYRHGWRGRMRLTRRPPAHRLLVGLSSGFLAVGVAALVASWIVLFARG</sequence>
<organism evidence="2 3">
    <name type="scientific">Microbacterium paludicola</name>
    <dbReference type="NCBI Taxonomy" id="300019"/>
    <lineage>
        <taxon>Bacteria</taxon>
        <taxon>Bacillati</taxon>
        <taxon>Actinomycetota</taxon>
        <taxon>Actinomycetes</taxon>
        <taxon>Micrococcales</taxon>
        <taxon>Microbacteriaceae</taxon>
        <taxon>Microbacterium</taxon>
    </lineage>
</organism>
<dbReference type="RefSeq" id="WP_023955005.1">
    <property type="nucleotide sequence ID" value="NZ_CP018134.1"/>
</dbReference>
<accession>A0ABU1HZS8</accession>
<comment type="caution">
    <text evidence="2">The sequence shown here is derived from an EMBL/GenBank/DDBJ whole genome shotgun (WGS) entry which is preliminary data.</text>
</comment>